<protein>
    <recommendedName>
        <fullName evidence="1">SnoaL-like domain-containing protein</fullName>
    </recommendedName>
</protein>
<sequence>MSDAKIVGGSDADIKKLLQLHEDYLVANGKFDWPAIEPIWSKEPHATFFNLNGHTYNGAEHWSRLWAFYIKNVKGSYWTPYDIGGEIRGDMAVIWCHRNSQRNWVGTTAQPPRDIHYQGQEFVSRSTMVFHKEKGEWRVVHAHFSVGDSGERPGGV</sequence>
<evidence type="ECO:0000259" key="1">
    <source>
        <dbReference type="Pfam" id="PF13474"/>
    </source>
</evidence>
<evidence type="ECO:0000313" key="2">
    <source>
        <dbReference type="EMBL" id="GEP61257.1"/>
    </source>
</evidence>
<feature type="domain" description="SnoaL-like" evidence="1">
    <location>
        <begin position="20"/>
        <end position="147"/>
    </location>
</feature>
<dbReference type="EMBL" id="BKAJ01000210">
    <property type="protein sequence ID" value="GEP61257.1"/>
    <property type="molecule type" value="Genomic_DNA"/>
</dbReference>
<accession>A0A512NQN9</accession>
<proteinExistence type="predicted"/>
<comment type="caution">
    <text evidence="2">The sequence shown here is derived from an EMBL/GenBank/DDBJ whole genome shotgun (WGS) entry which is preliminary data.</text>
</comment>
<dbReference type="Proteomes" id="UP000321058">
    <property type="component" value="Unassembled WGS sequence"/>
</dbReference>
<keyword evidence="3" id="KW-1185">Reference proteome</keyword>
<name>A0A512NQN9_9HYPH</name>
<dbReference type="InterPro" id="IPR037401">
    <property type="entry name" value="SnoaL-like"/>
</dbReference>
<dbReference type="InterPro" id="IPR032710">
    <property type="entry name" value="NTF2-like_dom_sf"/>
</dbReference>
<evidence type="ECO:0000313" key="3">
    <source>
        <dbReference type="Proteomes" id="UP000321058"/>
    </source>
</evidence>
<gene>
    <name evidence="2" type="ORF">RSO01_84230</name>
</gene>
<organism evidence="2 3">
    <name type="scientific">Reyranella soli</name>
    <dbReference type="NCBI Taxonomy" id="1230389"/>
    <lineage>
        <taxon>Bacteria</taxon>
        <taxon>Pseudomonadati</taxon>
        <taxon>Pseudomonadota</taxon>
        <taxon>Alphaproteobacteria</taxon>
        <taxon>Hyphomicrobiales</taxon>
        <taxon>Reyranellaceae</taxon>
        <taxon>Reyranella</taxon>
    </lineage>
</organism>
<reference evidence="2 3" key="1">
    <citation type="submission" date="2019-07" db="EMBL/GenBank/DDBJ databases">
        <title>Whole genome shotgun sequence of Reyranella soli NBRC 108950.</title>
        <authorList>
            <person name="Hosoyama A."/>
            <person name="Uohara A."/>
            <person name="Ohji S."/>
            <person name="Ichikawa N."/>
        </authorList>
    </citation>
    <scope>NUCLEOTIDE SEQUENCE [LARGE SCALE GENOMIC DNA]</scope>
    <source>
        <strain evidence="2 3">NBRC 108950</strain>
    </source>
</reference>
<dbReference type="OrthoDB" id="9812295at2"/>
<dbReference type="SUPFAM" id="SSF54427">
    <property type="entry name" value="NTF2-like"/>
    <property type="match status" value="1"/>
</dbReference>
<dbReference type="Pfam" id="PF13474">
    <property type="entry name" value="SnoaL_3"/>
    <property type="match status" value="1"/>
</dbReference>
<dbReference type="RefSeq" id="WP_147156571.1">
    <property type="nucleotide sequence ID" value="NZ_BKAJ01000210.1"/>
</dbReference>
<dbReference type="Gene3D" id="3.10.450.50">
    <property type="match status" value="1"/>
</dbReference>
<dbReference type="AlphaFoldDB" id="A0A512NQN9"/>